<dbReference type="GO" id="GO:0032259">
    <property type="term" value="P:methylation"/>
    <property type="evidence" value="ECO:0007669"/>
    <property type="project" value="UniProtKB-KW"/>
</dbReference>
<dbReference type="SUPFAM" id="SSF53335">
    <property type="entry name" value="S-adenosyl-L-methionine-dependent methyltransferases"/>
    <property type="match status" value="1"/>
</dbReference>
<dbReference type="EMBL" id="JAGTJQ010000002">
    <property type="protein sequence ID" value="KAH7038129.1"/>
    <property type="molecule type" value="Genomic_DNA"/>
</dbReference>
<sequence>MARPTDAPSQKRKRISLPAVAAPDMASAREIRPAVDDAGVGTPHTRVDAGSHASISPSFVVTIADSDQDIYPQAMTEPPVPELDNDMSTTSTEDLASSVYHVSPSSASLARGDYLDPALVPAEEHAYRQDDAVSMYHGFLETRPMVLSSVEDESGSEAYIDEDGESTILSTRSVNPLDLPYVTENDRTYCGDYYMPVDEMELDRLYLFHQVYLKILDSQLTIATLEEPKHILDIGAASGDWAMAIAEKFPDCEVTGVDIADVFERRAPINCFWEVDDAEIEWERPTNRYDLIHLRNMDGAFRDWAFIYESAYRCLKPGGWIEIMDFVDHQNSGGALAHFKPTSQIHRFMASVDKAAELAGRPRGTEHLEPRMLFDAGYVDVHVEDHCIPFKLNDGAIGKAWLVAQLATLEAMGLRLLTKYMGWTAEEVRAAAAAVEKELLDFARAPGRPSAALKTRTLLGRKPKSSARWPTDLTREAGRQSQDGTETSTTRLSDRTGSNVGASQAHSSVANIVNDEQR</sequence>
<feature type="compositionally biased region" description="Polar residues" evidence="2">
    <location>
        <begin position="479"/>
        <end position="511"/>
    </location>
</feature>
<evidence type="ECO:0000313" key="4">
    <source>
        <dbReference type="Proteomes" id="UP000756346"/>
    </source>
</evidence>
<comment type="caution">
    <text evidence="3">The sequence shown here is derived from an EMBL/GenBank/DDBJ whole genome shotgun (WGS) entry which is preliminary data.</text>
</comment>
<accession>A0A9P9BV51</accession>
<keyword evidence="3" id="KW-0808">Transferase</keyword>
<dbReference type="GeneID" id="70182445"/>
<evidence type="ECO:0000256" key="2">
    <source>
        <dbReference type="SAM" id="MobiDB-lite"/>
    </source>
</evidence>
<proteinExistence type="inferred from homology"/>
<keyword evidence="3" id="KW-0489">Methyltransferase</keyword>
<name>A0A9P9BV51_9PEZI</name>
<evidence type="ECO:0000256" key="1">
    <source>
        <dbReference type="ARBA" id="ARBA00038158"/>
    </source>
</evidence>
<dbReference type="GO" id="GO:0008168">
    <property type="term" value="F:methyltransferase activity"/>
    <property type="evidence" value="ECO:0007669"/>
    <property type="project" value="UniProtKB-KW"/>
</dbReference>
<comment type="similarity">
    <text evidence="1">Belongs to the methyltransferase superfamily. LaeA methyltransferase family.</text>
</comment>
<reference evidence="3" key="1">
    <citation type="journal article" date="2021" name="Nat. Commun.">
        <title>Genetic determinants of endophytism in the Arabidopsis root mycobiome.</title>
        <authorList>
            <person name="Mesny F."/>
            <person name="Miyauchi S."/>
            <person name="Thiergart T."/>
            <person name="Pickel B."/>
            <person name="Atanasova L."/>
            <person name="Karlsson M."/>
            <person name="Huettel B."/>
            <person name="Barry K.W."/>
            <person name="Haridas S."/>
            <person name="Chen C."/>
            <person name="Bauer D."/>
            <person name="Andreopoulos W."/>
            <person name="Pangilinan J."/>
            <person name="LaButti K."/>
            <person name="Riley R."/>
            <person name="Lipzen A."/>
            <person name="Clum A."/>
            <person name="Drula E."/>
            <person name="Henrissat B."/>
            <person name="Kohler A."/>
            <person name="Grigoriev I.V."/>
            <person name="Martin F.M."/>
            <person name="Hacquard S."/>
        </authorList>
    </citation>
    <scope>NUCLEOTIDE SEQUENCE</scope>
    <source>
        <strain evidence="3">MPI-CAGE-CH-0230</strain>
    </source>
</reference>
<dbReference type="CDD" id="cd02440">
    <property type="entry name" value="AdoMet_MTases"/>
    <property type="match status" value="1"/>
</dbReference>
<dbReference type="RefSeq" id="XP_046017250.1">
    <property type="nucleotide sequence ID" value="XM_046152899.1"/>
</dbReference>
<protein>
    <submittedName>
        <fullName evidence="3">S-adenosyl-L-methionine-dependent methyltransferase</fullName>
    </submittedName>
</protein>
<dbReference type="Gene3D" id="3.40.50.150">
    <property type="entry name" value="Vaccinia Virus protein VP39"/>
    <property type="match status" value="1"/>
</dbReference>
<feature type="region of interest" description="Disordered" evidence="2">
    <location>
        <begin position="457"/>
        <end position="518"/>
    </location>
</feature>
<dbReference type="AlphaFoldDB" id="A0A9P9BV51"/>
<dbReference type="Pfam" id="PF13489">
    <property type="entry name" value="Methyltransf_23"/>
    <property type="match status" value="1"/>
</dbReference>
<dbReference type="OrthoDB" id="2013972at2759"/>
<organism evidence="3 4">
    <name type="scientific">Microdochium trichocladiopsis</name>
    <dbReference type="NCBI Taxonomy" id="1682393"/>
    <lineage>
        <taxon>Eukaryota</taxon>
        <taxon>Fungi</taxon>
        <taxon>Dikarya</taxon>
        <taxon>Ascomycota</taxon>
        <taxon>Pezizomycotina</taxon>
        <taxon>Sordariomycetes</taxon>
        <taxon>Xylariomycetidae</taxon>
        <taxon>Xylariales</taxon>
        <taxon>Microdochiaceae</taxon>
        <taxon>Microdochium</taxon>
    </lineage>
</organism>
<evidence type="ECO:0000313" key="3">
    <source>
        <dbReference type="EMBL" id="KAH7038129.1"/>
    </source>
</evidence>
<dbReference type="PANTHER" id="PTHR43591">
    <property type="entry name" value="METHYLTRANSFERASE"/>
    <property type="match status" value="1"/>
</dbReference>
<dbReference type="PANTHER" id="PTHR43591:SF105">
    <property type="entry name" value="METHYLTRANSFERASE DOMAIN-CONTAINING PROTEIN-RELATED"/>
    <property type="match status" value="1"/>
</dbReference>
<gene>
    <name evidence="3" type="ORF">B0I36DRAFT_315598</name>
</gene>
<dbReference type="Proteomes" id="UP000756346">
    <property type="component" value="Unassembled WGS sequence"/>
</dbReference>
<dbReference type="InterPro" id="IPR029063">
    <property type="entry name" value="SAM-dependent_MTases_sf"/>
</dbReference>
<keyword evidence="4" id="KW-1185">Reference proteome</keyword>